<reference evidence="9 10" key="1">
    <citation type="journal article" date="2014" name="Nat. Commun.">
        <title>Klebsormidium flaccidum genome reveals primary factors for plant terrestrial adaptation.</title>
        <authorList>
            <person name="Hori K."/>
            <person name="Maruyama F."/>
            <person name="Fujisawa T."/>
            <person name="Togashi T."/>
            <person name="Yamamoto N."/>
            <person name="Seo M."/>
            <person name="Sato S."/>
            <person name="Yamada T."/>
            <person name="Mori H."/>
            <person name="Tajima N."/>
            <person name="Moriyama T."/>
            <person name="Ikeuchi M."/>
            <person name="Watanabe M."/>
            <person name="Wada H."/>
            <person name="Kobayashi K."/>
            <person name="Saito M."/>
            <person name="Masuda T."/>
            <person name="Sasaki-Sekimoto Y."/>
            <person name="Mashiguchi K."/>
            <person name="Awai K."/>
            <person name="Shimojima M."/>
            <person name="Masuda S."/>
            <person name="Iwai M."/>
            <person name="Nobusawa T."/>
            <person name="Narise T."/>
            <person name="Kondo S."/>
            <person name="Saito H."/>
            <person name="Sato R."/>
            <person name="Murakawa M."/>
            <person name="Ihara Y."/>
            <person name="Oshima-Yamada Y."/>
            <person name="Ohtaka K."/>
            <person name="Satoh M."/>
            <person name="Sonobe K."/>
            <person name="Ishii M."/>
            <person name="Ohtani R."/>
            <person name="Kanamori-Sato M."/>
            <person name="Honoki R."/>
            <person name="Miyazaki D."/>
            <person name="Mochizuki H."/>
            <person name="Umetsu J."/>
            <person name="Higashi K."/>
            <person name="Shibata D."/>
            <person name="Kamiya Y."/>
            <person name="Sato N."/>
            <person name="Nakamura Y."/>
            <person name="Tabata S."/>
            <person name="Ida S."/>
            <person name="Kurokawa K."/>
            <person name="Ohta H."/>
        </authorList>
    </citation>
    <scope>NUCLEOTIDE SEQUENCE [LARGE SCALE GENOMIC DNA]</scope>
    <source>
        <strain evidence="9 10">NIES-2285</strain>
    </source>
</reference>
<keyword evidence="5" id="KW-0496">Mitochondrion</keyword>
<dbReference type="PANTHER" id="PTHR43176">
    <property type="entry name" value="3-HYDROXYISOBUTYRYL-COA HYDROLASE-RELATED"/>
    <property type="match status" value="1"/>
</dbReference>
<comment type="subcellular location">
    <subcellularLocation>
        <location evidence="2">Mitochondrion</location>
    </subcellularLocation>
</comment>
<dbReference type="AlphaFoldDB" id="A0A1Y1I9P5"/>
<dbReference type="FunFam" id="3.90.226.10:FF:000026">
    <property type="entry name" value="3-hydroxyisobutyryl-CoA hydrolase, mitochondrial"/>
    <property type="match status" value="1"/>
</dbReference>
<evidence type="ECO:0000256" key="6">
    <source>
        <dbReference type="ARBA" id="ARBA00031181"/>
    </source>
</evidence>
<dbReference type="InterPro" id="IPR032259">
    <property type="entry name" value="HIBYL-CoA-H"/>
</dbReference>
<comment type="catalytic activity">
    <reaction evidence="1 7">
        <text>3-hydroxy-2-methylpropanoyl-CoA + H2O = 3-hydroxy-2-methylpropanoate + CoA + H(+)</text>
        <dbReference type="Rhea" id="RHEA:20888"/>
        <dbReference type="ChEBI" id="CHEBI:11805"/>
        <dbReference type="ChEBI" id="CHEBI:15377"/>
        <dbReference type="ChEBI" id="CHEBI:15378"/>
        <dbReference type="ChEBI" id="CHEBI:57287"/>
        <dbReference type="ChEBI" id="CHEBI:57340"/>
        <dbReference type="EC" id="3.1.2.4"/>
    </reaction>
</comment>
<dbReference type="GO" id="GO:0005739">
    <property type="term" value="C:mitochondrion"/>
    <property type="evidence" value="ECO:0007669"/>
    <property type="project" value="UniProtKB-SubCell"/>
</dbReference>
<dbReference type="InterPro" id="IPR045004">
    <property type="entry name" value="ECH_dom"/>
</dbReference>
<evidence type="ECO:0000256" key="3">
    <source>
        <dbReference type="ARBA" id="ARBA00011915"/>
    </source>
</evidence>
<dbReference type="GO" id="GO:0003860">
    <property type="term" value="F:3-hydroxyisobutyryl-CoA hydrolase activity"/>
    <property type="evidence" value="ECO:0000318"/>
    <property type="project" value="GO_Central"/>
</dbReference>
<evidence type="ECO:0000313" key="9">
    <source>
        <dbReference type="EMBL" id="GAQ87660.1"/>
    </source>
</evidence>
<gene>
    <name evidence="9" type="ORF">KFL_003680100</name>
</gene>
<dbReference type="NCBIfam" id="NF004127">
    <property type="entry name" value="PRK05617.1"/>
    <property type="match status" value="1"/>
</dbReference>
<name>A0A1Y1I9P5_KLENI</name>
<evidence type="ECO:0000313" key="10">
    <source>
        <dbReference type="Proteomes" id="UP000054558"/>
    </source>
</evidence>
<dbReference type="OrthoDB" id="16820at2759"/>
<comment type="pathway">
    <text evidence="7">Amino-acid degradation; L-valine degradation.</text>
</comment>
<dbReference type="Pfam" id="PF16113">
    <property type="entry name" value="ECH_2"/>
    <property type="match status" value="1"/>
</dbReference>
<evidence type="ECO:0000256" key="4">
    <source>
        <dbReference type="ARBA" id="ARBA00022801"/>
    </source>
</evidence>
<dbReference type="EC" id="3.1.2.4" evidence="3 7"/>
<dbReference type="Proteomes" id="UP000054558">
    <property type="component" value="Unassembled WGS sequence"/>
</dbReference>
<comment type="function">
    <text evidence="7">Hydrolyzes 3-hydroxyisobutyryl-CoA (HIBYL-CoA), a saline catabolite. Has high activity toward isobutyryl-CoA. Could be an isobutyryl-CoA dehydrogenase that functions in valine catabolism.</text>
</comment>
<accession>A0A1Y1I9P5</accession>
<feature type="domain" description="Enoyl-CoA hydratase/isomerase" evidence="8">
    <location>
        <begin position="17"/>
        <end position="357"/>
    </location>
</feature>
<evidence type="ECO:0000256" key="1">
    <source>
        <dbReference type="ARBA" id="ARBA00001709"/>
    </source>
</evidence>
<sequence>MASAAEPEVLEEAFGPVRVVTLNRPKALNALNTPMMKQLARTLRNWEARPHARVIILKGAGPPGRAYCAGGDVRAVYEMGKAGRHEECKQFFRWEYNVNNFLAEMQKPVIAWMDGVTMGGGCGVSINGPIRIATENTVCAMPECAIGLHPDVGASWFLNHRSPLLRDSSIGMYLALTGARLDGANMVALGLATHWMPSERLPLLIERLGALRDFSRDGIESVLYEITERPTVDQADPNVSILARRKVIDECFANYSVEHIIGALRKAAREPGNKWVEDILASMQKASPTSLKITHRSIERGRSLTLSKALKTEFRLTYRCLEKPDFYEGVRAMLVDKDMKPKWQPKALTEVKAGEVAWYASPLPEGEELEFELEKMLAEAAAKNAPTAKL</sequence>
<dbReference type="InterPro" id="IPR029045">
    <property type="entry name" value="ClpP/crotonase-like_dom_sf"/>
</dbReference>
<proteinExistence type="inferred from homology"/>
<evidence type="ECO:0000256" key="5">
    <source>
        <dbReference type="ARBA" id="ARBA00023128"/>
    </source>
</evidence>
<keyword evidence="10" id="KW-1185">Reference proteome</keyword>
<dbReference type="EMBL" id="DF237317">
    <property type="protein sequence ID" value="GAQ87660.1"/>
    <property type="molecule type" value="Genomic_DNA"/>
</dbReference>
<dbReference type="OMA" id="YRIACHV"/>
<organism evidence="9 10">
    <name type="scientific">Klebsormidium nitens</name>
    <name type="common">Green alga</name>
    <name type="synonym">Ulothrix nitens</name>
    <dbReference type="NCBI Taxonomy" id="105231"/>
    <lineage>
        <taxon>Eukaryota</taxon>
        <taxon>Viridiplantae</taxon>
        <taxon>Streptophyta</taxon>
        <taxon>Klebsormidiophyceae</taxon>
        <taxon>Klebsormidiales</taxon>
        <taxon>Klebsormidiaceae</taxon>
        <taxon>Klebsormidium</taxon>
    </lineage>
</organism>
<dbReference type="PANTHER" id="PTHR43176:SF3">
    <property type="entry name" value="3-HYDROXYISOBUTYRYL-COA HYDROLASE, MITOCHONDRIAL"/>
    <property type="match status" value="1"/>
</dbReference>
<dbReference type="SUPFAM" id="SSF52096">
    <property type="entry name" value="ClpP/crotonase"/>
    <property type="match status" value="1"/>
</dbReference>
<protein>
    <recommendedName>
        <fullName evidence="3 7">3-hydroxyisobutyryl-CoA hydrolase</fullName>
        <shortName evidence="7">HIB-CoA hydrolase</shortName>
        <shortName evidence="7">HIBYL-CoA-H</shortName>
        <ecNumber evidence="3 7">3.1.2.4</ecNumber>
    </recommendedName>
    <alternativeName>
        <fullName evidence="6 7">3-hydroxyisobutyryl-coenzyme A hydrolase</fullName>
    </alternativeName>
</protein>
<dbReference type="GO" id="GO:0006574">
    <property type="term" value="P:L-valine catabolic process"/>
    <property type="evidence" value="ECO:0000318"/>
    <property type="project" value="GO_Central"/>
</dbReference>
<dbReference type="STRING" id="105231.A0A1Y1I9P5"/>
<evidence type="ECO:0000256" key="7">
    <source>
        <dbReference type="RuleBase" id="RU369070"/>
    </source>
</evidence>
<dbReference type="Gene3D" id="3.90.226.10">
    <property type="entry name" value="2-enoyl-CoA Hydratase, Chain A, domain 1"/>
    <property type="match status" value="1"/>
</dbReference>
<dbReference type="CDD" id="cd06558">
    <property type="entry name" value="crotonase-like"/>
    <property type="match status" value="1"/>
</dbReference>
<evidence type="ECO:0000259" key="8">
    <source>
        <dbReference type="Pfam" id="PF16113"/>
    </source>
</evidence>
<evidence type="ECO:0000256" key="2">
    <source>
        <dbReference type="ARBA" id="ARBA00004173"/>
    </source>
</evidence>
<comment type="similarity">
    <text evidence="7">Belongs to the enoyl-CoA hydratase/isomerase family.</text>
</comment>
<keyword evidence="4 7" id="KW-0378">Hydrolase</keyword>